<dbReference type="PANTHER" id="PTHR23135:SF7">
    <property type="entry name" value="LIPID II ISOGLUTAMINYL SYNTHASE (GLUTAMINE-HYDROLYZING) SUBUNIT MURT"/>
    <property type="match status" value="1"/>
</dbReference>
<dbReference type="InterPro" id="IPR036565">
    <property type="entry name" value="Mur-like_cat_sf"/>
</dbReference>
<dbReference type="GO" id="GO:0009252">
    <property type="term" value="P:peptidoglycan biosynthetic process"/>
    <property type="evidence" value="ECO:0007669"/>
    <property type="project" value="UniProtKB-UniRule"/>
</dbReference>
<organism evidence="4 5">
    <name type="scientific">Demequina lutea</name>
    <dbReference type="NCBI Taxonomy" id="431489"/>
    <lineage>
        <taxon>Bacteria</taxon>
        <taxon>Bacillati</taxon>
        <taxon>Actinomycetota</taxon>
        <taxon>Actinomycetes</taxon>
        <taxon>Micrococcales</taxon>
        <taxon>Demequinaceae</taxon>
        <taxon>Demequina</taxon>
    </lineage>
</organism>
<dbReference type="InterPro" id="IPR013564">
    <property type="entry name" value="MurT_C"/>
</dbReference>
<dbReference type="GO" id="GO:0005524">
    <property type="term" value="F:ATP binding"/>
    <property type="evidence" value="ECO:0007669"/>
    <property type="project" value="UniProtKB-UniRule"/>
</dbReference>
<dbReference type="GO" id="GO:0008360">
    <property type="term" value="P:regulation of cell shape"/>
    <property type="evidence" value="ECO:0007669"/>
    <property type="project" value="UniProtKB-KW"/>
</dbReference>
<keyword evidence="1" id="KW-0436">Ligase</keyword>
<keyword evidence="1" id="KW-0067">ATP-binding</keyword>
<dbReference type="Gene3D" id="3.40.1190.10">
    <property type="entry name" value="Mur-like, catalytic domain"/>
    <property type="match status" value="1"/>
</dbReference>
<comment type="pathway">
    <text evidence="1">Cell wall biogenesis; peptidoglycan biosynthesis.</text>
</comment>
<sequence>MLSHRSAVRIGLLVRRLAQLRGSGTALPGLVVERLDPGFLAAALAGLPEGVVVITGTNGKTTTTKMVVELLRATGLKVFSNRSGSNFTRGIIAGMLGELDEHGKLNADIAVLELDEAHAIHFIREVPPRYSLLLNITRDQLDRFGEVDYTARLLEKVARATQVGVVLNRDDPLVSRIGEALPAVVERRYFGSGSSVQHLFPDDGHLYGAGPDPSLATVEPDNDADVVLTGLGGKSATYSFEGAVQPPVDLAIDGVHNALNGAAALSIVRMVLRDRASGDVLLKALGSVGPAFGRGESIDVDGSPLEIVLVKNPSGFRLSLRSYAENDAATMIAINDRYADGRDTSWLWDVDFSSLSDVAVVSGTRADDMALRLHYDNIEVAHVEGALPAALDRFLAIEGPKRIYCTYTAMMAIRSVLASKFDLAGIQ</sequence>
<protein>
    <recommendedName>
        <fullName evidence="1">Lipid II isoglutaminyl synthase (glutamine-hydrolyzing) subunit MurT</fullName>
        <ecNumber evidence="1">6.3.5.13</ecNumber>
    </recommendedName>
</protein>
<evidence type="ECO:0000313" key="4">
    <source>
        <dbReference type="EMBL" id="NYI41550.1"/>
    </source>
</evidence>
<dbReference type="GO" id="GO:0046872">
    <property type="term" value="F:metal ion binding"/>
    <property type="evidence" value="ECO:0007669"/>
    <property type="project" value="UniProtKB-KW"/>
</dbReference>
<dbReference type="HAMAP" id="MF_02214">
    <property type="entry name" value="Lipid_II_synth_MurT"/>
    <property type="match status" value="1"/>
</dbReference>
<evidence type="ECO:0000256" key="1">
    <source>
        <dbReference type="HAMAP-Rule" id="MF_02214"/>
    </source>
</evidence>
<dbReference type="PANTHER" id="PTHR23135">
    <property type="entry name" value="MUR LIGASE FAMILY MEMBER"/>
    <property type="match status" value="1"/>
</dbReference>
<dbReference type="GO" id="GO:0016881">
    <property type="term" value="F:acid-amino acid ligase activity"/>
    <property type="evidence" value="ECO:0007669"/>
    <property type="project" value="InterPro"/>
</dbReference>
<feature type="active site" evidence="1">
    <location>
        <position position="343"/>
    </location>
</feature>
<dbReference type="InterPro" id="IPR013221">
    <property type="entry name" value="Mur_ligase_cen"/>
</dbReference>
<comment type="caution">
    <text evidence="1">Lacks conserved residue(s) required for the propagation of feature annotation.</text>
</comment>
<comment type="caution">
    <text evidence="4">The sequence shown here is derived from an EMBL/GenBank/DDBJ whole genome shotgun (WGS) entry which is preliminary data.</text>
</comment>
<keyword evidence="1" id="KW-0961">Cell wall biogenesis/degradation</keyword>
<feature type="domain" description="Lipid II isoglutaminyl synthase (glutamine-hydrolyzing) subunit MurT C-terminal" evidence="3">
    <location>
        <begin position="309"/>
        <end position="410"/>
    </location>
</feature>
<dbReference type="SUPFAM" id="SSF53623">
    <property type="entry name" value="MurD-like peptide ligases, catalytic domain"/>
    <property type="match status" value="1"/>
</dbReference>
<dbReference type="RefSeq" id="WP_179397927.1">
    <property type="nucleotide sequence ID" value="NZ_JACBZO010000001.1"/>
</dbReference>
<name>A0A7Z0CKB5_9MICO</name>
<dbReference type="Pfam" id="PF08353">
    <property type="entry name" value="MurT_C"/>
    <property type="match status" value="1"/>
</dbReference>
<comment type="function">
    <text evidence="1">The lipid II isoglutaminyl synthase complex catalyzes the formation of alpha-D-isoglutamine in the cell wall lipid II stem peptide. The MurT subunit catalyzes the ATP-dependent amidation of D-glutamate residue of lipid II, converting it to an isoglutamine residue.</text>
</comment>
<keyword evidence="1" id="KW-0479">Metal-binding</keyword>
<dbReference type="Pfam" id="PF08245">
    <property type="entry name" value="Mur_ligase_M"/>
    <property type="match status" value="1"/>
</dbReference>
<proteinExistence type="inferred from homology"/>
<dbReference type="GO" id="GO:0140282">
    <property type="term" value="F:carbon-nitrogen ligase activity on lipid II"/>
    <property type="evidence" value="ECO:0007669"/>
    <property type="project" value="UniProtKB-UniRule"/>
</dbReference>
<comment type="similarity">
    <text evidence="1">Belongs to the MurCDEF family. MurT subfamily.</text>
</comment>
<comment type="catalytic activity">
    <reaction evidence="1">
        <text>beta-D-GlcNAc-(1-&gt;4)-Mur2Ac(oyl-L-Ala-gamma-D-Glu-L-Lys-D-Ala-D-Ala)-di-trans,octa-cis-undecaprenyl diphosphate + ATP = beta-D-GlcNAc-(1-&gt;4)-Mur2Ac(oyl-L-Ala-gamma-D-O-P-Glu-L-Lys-D-Ala-D-Ala)-di-trans,octa-cis-undecaprenyl diphosphate + ADP</text>
        <dbReference type="Rhea" id="RHEA:59488"/>
        <dbReference type="ChEBI" id="CHEBI:30616"/>
        <dbReference type="ChEBI" id="CHEBI:60033"/>
        <dbReference type="ChEBI" id="CHEBI:143132"/>
        <dbReference type="ChEBI" id="CHEBI:456216"/>
    </reaction>
</comment>
<accession>A0A7Z0CKB5</accession>
<keyword evidence="1" id="KW-0133">Cell shape</keyword>
<keyword evidence="1" id="KW-0573">Peptidoglycan synthesis</keyword>
<dbReference type="InterPro" id="IPR043703">
    <property type="entry name" value="Lipid_II_synth_MurT"/>
</dbReference>
<comment type="catalytic activity">
    <reaction evidence="1">
        <text>beta-D-GlcNAc-(1-&gt;4)-Mur2Ac(oyl-L-Ala-gamma-D-Glu-L-Lys-D-Ala-D-Ala)-di-trans,octa-cis-undecaprenyl diphosphate + L-glutamine + ATP + H2O = beta-D-GlcNAc-(1-&gt;4)-Mur2Ac(oyl-L-Ala-D-isoglutaminyl-L-Lys-D-Ala-D-Ala)-di-trans,octa-cis-undecaprenyl diphosphate + L-glutamate + ADP + phosphate + H(+)</text>
        <dbReference type="Rhea" id="RHEA:57928"/>
        <dbReference type="ChEBI" id="CHEBI:15377"/>
        <dbReference type="ChEBI" id="CHEBI:15378"/>
        <dbReference type="ChEBI" id="CHEBI:29985"/>
        <dbReference type="ChEBI" id="CHEBI:30616"/>
        <dbReference type="ChEBI" id="CHEBI:43474"/>
        <dbReference type="ChEBI" id="CHEBI:58359"/>
        <dbReference type="ChEBI" id="CHEBI:60033"/>
        <dbReference type="ChEBI" id="CHEBI:62233"/>
        <dbReference type="ChEBI" id="CHEBI:456216"/>
        <dbReference type="EC" id="6.3.5.13"/>
    </reaction>
</comment>
<gene>
    <name evidence="1" type="primary">murT</name>
    <name evidence="4" type="ORF">BKA03_001669</name>
</gene>
<evidence type="ECO:0000313" key="5">
    <source>
        <dbReference type="Proteomes" id="UP000547973"/>
    </source>
</evidence>
<dbReference type="GO" id="GO:0071555">
    <property type="term" value="P:cell wall organization"/>
    <property type="evidence" value="ECO:0007669"/>
    <property type="project" value="UniProtKB-KW"/>
</dbReference>
<evidence type="ECO:0000259" key="3">
    <source>
        <dbReference type="Pfam" id="PF08353"/>
    </source>
</evidence>
<evidence type="ECO:0000259" key="2">
    <source>
        <dbReference type="Pfam" id="PF08245"/>
    </source>
</evidence>
<feature type="domain" description="Mur ligase central" evidence="2">
    <location>
        <begin position="54"/>
        <end position="181"/>
    </location>
</feature>
<dbReference type="AlphaFoldDB" id="A0A7Z0CKB5"/>
<comment type="subunit">
    <text evidence="1">Forms a heterodimer with GatD.</text>
</comment>
<keyword evidence="1" id="KW-0547">Nucleotide-binding</keyword>
<keyword evidence="5" id="KW-1185">Reference proteome</keyword>
<comment type="catalytic activity">
    <reaction evidence="1">
        <text>beta-D-GlcNAc-(1-&gt;4)-Mur2Ac(oyl-L-Ala-gamma-D-O-P-Glu-L-Lys-D-Ala-D-Ala)-di-trans,octa-cis-undecaprenyl diphosphate + NH4(+) = beta-D-GlcNAc-(1-&gt;4)-Mur2Ac(oyl-L-Ala-D-isoglutaminyl-L-Lys-D-Ala-D-Ala)-di-trans,octa-cis-undecaprenyl diphosphate + phosphate + H(+)</text>
        <dbReference type="Rhea" id="RHEA:57932"/>
        <dbReference type="ChEBI" id="CHEBI:15378"/>
        <dbReference type="ChEBI" id="CHEBI:28938"/>
        <dbReference type="ChEBI" id="CHEBI:43474"/>
        <dbReference type="ChEBI" id="CHEBI:62233"/>
        <dbReference type="ChEBI" id="CHEBI:143132"/>
    </reaction>
</comment>
<dbReference type="Proteomes" id="UP000547973">
    <property type="component" value="Unassembled WGS sequence"/>
</dbReference>
<dbReference type="UniPathway" id="UPA00219"/>
<dbReference type="EMBL" id="JACBZO010000001">
    <property type="protein sequence ID" value="NYI41550.1"/>
    <property type="molecule type" value="Genomic_DNA"/>
</dbReference>
<reference evidence="4 5" key="1">
    <citation type="submission" date="2020-07" db="EMBL/GenBank/DDBJ databases">
        <title>Sequencing the genomes of 1000 actinobacteria strains.</title>
        <authorList>
            <person name="Klenk H.-P."/>
        </authorList>
    </citation>
    <scope>NUCLEOTIDE SEQUENCE [LARGE SCALE GENOMIC DNA]</scope>
    <source>
        <strain evidence="4 5">DSM 19970</strain>
    </source>
</reference>
<dbReference type="EC" id="6.3.5.13" evidence="1"/>